<reference evidence="3" key="2">
    <citation type="submission" date="2014-09" db="EMBL/GenBank/DDBJ databases">
        <authorList>
            <person name="Mudge J."/>
            <person name="Ramaraj T."/>
            <person name="Lindquist I.E."/>
            <person name="Bharti A.K."/>
            <person name="Sundararajan A."/>
            <person name="Cameron C.T."/>
            <person name="Woodward J.E."/>
            <person name="May G.D."/>
            <person name="Brubaker C."/>
            <person name="Broadhvest J."/>
            <person name="Wilkins T.A."/>
        </authorList>
    </citation>
    <scope>NUCLEOTIDE SEQUENCE</scope>
    <source>
        <strain evidence="3">cv. AKA8401</strain>
    </source>
</reference>
<dbReference type="AlphaFoldDB" id="A0A0B0MND1"/>
<organism evidence="1 3">
    <name type="scientific">Gossypium arboreum</name>
    <name type="common">Tree cotton</name>
    <name type="synonym">Gossypium nanking</name>
    <dbReference type="NCBI Taxonomy" id="29729"/>
    <lineage>
        <taxon>Eukaryota</taxon>
        <taxon>Viridiplantae</taxon>
        <taxon>Streptophyta</taxon>
        <taxon>Embryophyta</taxon>
        <taxon>Tracheophyta</taxon>
        <taxon>Spermatophyta</taxon>
        <taxon>Magnoliopsida</taxon>
        <taxon>eudicotyledons</taxon>
        <taxon>Gunneridae</taxon>
        <taxon>Pentapetalae</taxon>
        <taxon>rosids</taxon>
        <taxon>malvids</taxon>
        <taxon>Malvales</taxon>
        <taxon>Malvaceae</taxon>
        <taxon>Malvoideae</taxon>
        <taxon>Gossypium</taxon>
    </lineage>
</organism>
<dbReference type="EMBL" id="JRRC01412956">
    <property type="protein sequence ID" value="KHG04524.1"/>
    <property type="molecule type" value="Genomic_DNA"/>
</dbReference>
<comment type="caution">
    <text evidence="1">The sequence shown here is derived from an EMBL/GenBank/DDBJ whole genome shotgun (WGS) entry which is preliminary data.</text>
</comment>
<evidence type="ECO:0000313" key="1">
    <source>
        <dbReference type="EMBL" id="KHG01852.1"/>
    </source>
</evidence>
<dbReference type="Proteomes" id="UP000032142">
    <property type="component" value="Unassembled WGS sequence"/>
</dbReference>
<evidence type="ECO:0000313" key="3">
    <source>
        <dbReference type="Proteomes" id="UP000032142"/>
    </source>
</evidence>
<protein>
    <submittedName>
        <fullName evidence="1">Uncharacterized protein</fullName>
    </submittedName>
</protein>
<keyword evidence="3" id="KW-1185">Reference proteome</keyword>
<sequence length="37" mass="4011">MSHTAKRHTCVIGCMDIRNGITWSCPSACPTLCDSLT</sequence>
<proteinExistence type="predicted"/>
<dbReference type="EMBL" id="JRRC01220248">
    <property type="protein sequence ID" value="KHG01852.1"/>
    <property type="molecule type" value="Genomic_DNA"/>
</dbReference>
<gene>
    <name evidence="1" type="ORF">F383_21113</name>
    <name evidence="2" type="ORF">F383_29156</name>
</gene>
<evidence type="ECO:0000313" key="2">
    <source>
        <dbReference type="EMBL" id="KHG04524.1"/>
    </source>
</evidence>
<reference evidence="1" key="1">
    <citation type="submission" date="2014-09" db="EMBL/GenBank/DDBJ databases">
        <title>G. arboreum L. cv. AKA8401 A2 genome assembly version 1.0.</title>
        <authorList>
            <person name="Mudge J."/>
            <person name="Ramaraj T."/>
            <person name="Lindquist I.E."/>
            <person name="Bharti A.K."/>
            <person name="Sundararajan A."/>
            <person name="Cameron C.T."/>
            <person name="Woodward J.E."/>
            <person name="May G.D."/>
            <person name="Brubaker C."/>
            <person name="Broadhvest J."/>
            <person name="Wilkins T.A."/>
        </authorList>
    </citation>
    <scope>NUCLEOTIDE SEQUENCE</scope>
</reference>
<accession>A0A0B0MND1</accession>
<name>A0A0B0MND1_GOSAR</name>